<sequence length="429" mass="47151">MNILMFTNTYAPHVGGVARSVQGFSREFRRLGHRVLVVAPRFEGTPANEANVVRLPAIQHFSGSDFSVPVPLPGRVRQALRSLQPQLIHSHHPFLLGDTALRIAAARALPAVFTHHTLYERYTHYLPGDSPRLRRFTIDLVSGYCNLCDAVIAPSRSLAELLRQRGVLTPIEVIPTGVDLGTYTPGEGGSVRQRLGIPNQAFVVGHVGRLAEEKNPLFLARATVRFMLGEPHARLLLAGAGPAREAMIRIFTEQGLGKRLHLLGNLEPAALVETYRAMDVFAFASQSETQGMVLTEAMATGTPVVAVDGPGVREVVRDRCNGRLLTRLEECGFAEALAWVAGRTGEQREMLRQEALETARGFAMEQTARKVLGLYQRLIAEGPRSRETEAGHWATARRYFGKEWKLLRNLAHAAEDALRSEGSAAEAKP</sequence>
<reference evidence="3 4" key="1">
    <citation type="journal article" date="2016" name="C (Basel)">
        <title>Selective Growth of and Electricity Production by Marine Exoelectrogenic Bacteria in Self-Aggregated Hydrogel of Microbially Reduced Graphene Oxide.</title>
        <authorList>
            <person name="Yoshida N."/>
            <person name="Goto Y."/>
            <person name="Miyata Y."/>
        </authorList>
    </citation>
    <scope>NUCLEOTIDE SEQUENCE [LARGE SCALE GENOMIC DNA]</scope>
    <source>
        <strain evidence="3 4">NIT-T3</strain>
    </source>
</reference>
<gene>
    <name evidence="3" type="ORF">DESUT3_03110</name>
</gene>
<dbReference type="EMBL" id="AP024355">
    <property type="protein sequence ID" value="BCR03242.1"/>
    <property type="molecule type" value="Genomic_DNA"/>
</dbReference>
<feature type="domain" description="Glycosyltransferase subfamily 4-like N-terminal" evidence="2">
    <location>
        <begin position="14"/>
        <end position="180"/>
    </location>
</feature>
<dbReference type="SUPFAM" id="SSF53756">
    <property type="entry name" value="UDP-Glycosyltransferase/glycogen phosphorylase"/>
    <property type="match status" value="1"/>
</dbReference>
<accession>A0ABM8HP02</accession>
<dbReference type="PANTHER" id="PTHR45947:SF3">
    <property type="entry name" value="SULFOQUINOVOSYL TRANSFERASE SQD2"/>
    <property type="match status" value="1"/>
</dbReference>
<dbReference type="InterPro" id="IPR050194">
    <property type="entry name" value="Glycosyltransferase_grp1"/>
</dbReference>
<proteinExistence type="predicted"/>
<evidence type="ECO:0000313" key="4">
    <source>
        <dbReference type="Proteomes" id="UP001319827"/>
    </source>
</evidence>
<dbReference type="PANTHER" id="PTHR45947">
    <property type="entry name" value="SULFOQUINOVOSYL TRANSFERASE SQD2"/>
    <property type="match status" value="1"/>
</dbReference>
<evidence type="ECO:0000259" key="1">
    <source>
        <dbReference type="Pfam" id="PF00534"/>
    </source>
</evidence>
<name>A0ABM8HP02_9BACT</name>
<dbReference type="InterPro" id="IPR001296">
    <property type="entry name" value="Glyco_trans_1"/>
</dbReference>
<feature type="domain" description="Glycosyl transferase family 1" evidence="1">
    <location>
        <begin position="192"/>
        <end position="355"/>
    </location>
</feature>
<dbReference type="RefSeq" id="WP_221250724.1">
    <property type="nucleotide sequence ID" value="NZ_AP024355.1"/>
</dbReference>
<dbReference type="Proteomes" id="UP001319827">
    <property type="component" value="Chromosome"/>
</dbReference>
<organism evidence="3 4">
    <name type="scientific">Desulfuromonas versatilis</name>
    <dbReference type="NCBI Taxonomy" id="2802975"/>
    <lineage>
        <taxon>Bacteria</taxon>
        <taxon>Pseudomonadati</taxon>
        <taxon>Thermodesulfobacteriota</taxon>
        <taxon>Desulfuromonadia</taxon>
        <taxon>Desulfuromonadales</taxon>
        <taxon>Desulfuromonadaceae</taxon>
        <taxon>Desulfuromonas</taxon>
    </lineage>
</organism>
<dbReference type="Pfam" id="PF00534">
    <property type="entry name" value="Glycos_transf_1"/>
    <property type="match status" value="1"/>
</dbReference>
<evidence type="ECO:0000313" key="3">
    <source>
        <dbReference type="EMBL" id="BCR03242.1"/>
    </source>
</evidence>
<dbReference type="Pfam" id="PF13439">
    <property type="entry name" value="Glyco_transf_4"/>
    <property type="match status" value="1"/>
</dbReference>
<dbReference type="InterPro" id="IPR028098">
    <property type="entry name" value="Glyco_trans_4-like_N"/>
</dbReference>
<evidence type="ECO:0000259" key="2">
    <source>
        <dbReference type="Pfam" id="PF13439"/>
    </source>
</evidence>
<keyword evidence="3" id="KW-0808">Transferase</keyword>
<protein>
    <submittedName>
        <fullName evidence="3">Glycosyl transferase family 1</fullName>
    </submittedName>
</protein>
<keyword evidence="4" id="KW-1185">Reference proteome</keyword>
<reference evidence="3 4" key="2">
    <citation type="journal article" date="2021" name="Int. J. Syst. Evol. Microbiol.">
        <title>Isolation and Polyphasic Characterization of Desulfuromonas versatilis sp. Nov., an Electrogenic Bacteria Capable of Versatile Metabolism Isolated from a Graphene Oxide-Reducing Enrichment Culture.</title>
        <authorList>
            <person name="Xie L."/>
            <person name="Yoshida N."/>
            <person name="Ishii S."/>
            <person name="Meng L."/>
        </authorList>
    </citation>
    <scope>NUCLEOTIDE SEQUENCE [LARGE SCALE GENOMIC DNA]</scope>
    <source>
        <strain evidence="3 4">NIT-T3</strain>
    </source>
</reference>
<dbReference type="Gene3D" id="3.40.50.2000">
    <property type="entry name" value="Glycogen Phosphorylase B"/>
    <property type="match status" value="2"/>
</dbReference>
<dbReference type="GO" id="GO:0016740">
    <property type="term" value="F:transferase activity"/>
    <property type="evidence" value="ECO:0007669"/>
    <property type="project" value="UniProtKB-KW"/>
</dbReference>